<reference evidence="11" key="1">
    <citation type="submission" date="2023-03" db="EMBL/GenBank/DDBJ databases">
        <authorList>
            <person name="Cleenwerck I."/>
        </authorList>
    </citation>
    <scope>NUCLEOTIDE SEQUENCE</scope>
    <source>
        <strain evidence="11">LMG 32879</strain>
    </source>
</reference>
<dbReference type="Pfam" id="PF00691">
    <property type="entry name" value="OmpA"/>
    <property type="match status" value="1"/>
</dbReference>
<keyword evidence="3" id="KW-1003">Cell membrane</keyword>
<evidence type="ECO:0000256" key="9">
    <source>
        <dbReference type="SAM" id="Phobius"/>
    </source>
</evidence>
<evidence type="ECO:0000256" key="4">
    <source>
        <dbReference type="ARBA" id="ARBA00022692"/>
    </source>
</evidence>
<comment type="similarity">
    <text evidence="2">Belongs to the MotB family.</text>
</comment>
<organism evidence="11 12">
    <name type="scientific">Brytella acorum</name>
    <dbReference type="NCBI Taxonomy" id="2959299"/>
    <lineage>
        <taxon>Bacteria</taxon>
        <taxon>Pseudomonadati</taxon>
        <taxon>Pseudomonadota</taxon>
        <taxon>Alphaproteobacteria</taxon>
        <taxon>Acetobacterales</taxon>
        <taxon>Acetobacteraceae</taxon>
        <taxon>Brytella</taxon>
    </lineage>
</organism>
<comment type="caution">
    <text evidence="11">The sequence shown here is derived from an EMBL/GenBank/DDBJ whole genome shotgun (WGS) entry which is preliminary data.</text>
</comment>
<sequence>MPRQGGKKGDNAPRPILLRREEVQAAPHHGGAWKIAYADFVTAMMAFFLVMWLINAVTEDKRRGIASFFNPLAEDTVQPVNTMLPVDPAPLSRTQASGKRDKSETNLTENISESQSQSSPVSGRPTDLMVQAAKADRAPLHDDTQRPSSKEVVGHPAGSKRVTPGDASSAGASAARDRSVRAQAEAVRQEINHVLEQNPALRATIGQVRVSTGSDEIRISIEDNDRQPMFARGSIALDPHAIGLLKSIAPVIIAMPGELSIAGYTDAAAYRPGQINNWTLSAMRADAARETLVKAGFPDWRLRSVTGHAEHELANPEQPLAAGNRRIVLTMIRKIEPDPVPASSLPTSNVK</sequence>
<dbReference type="GO" id="GO:0005886">
    <property type="term" value="C:plasma membrane"/>
    <property type="evidence" value="ECO:0007669"/>
    <property type="project" value="UniProtKB-SubCell"/>
</dbReference>
<evidence type="ECO:0000256" key="7">
    <source>
        <dbReference type="PROSITE-ProRule" id="PRU00473"/>
    </source>
</evidence>
<feature type="region of interest" description="Disordered" evidence="8">
    <location>
        <begin position="83"/>
        <end position="181"/>
    </location>
</feature>
<name>A0AA35Y1I1_9PROT</name>
<dbReference type="InterPro" id="IPR006665">
    <property type="entry name" value="OmpA-like"/>
</dbReference>
<feature type="transmembrane region" description="Helical" evidence="9">
    <location>
        <begin position="35"/>
        <end position="54"/>
    </location>
</feature>
<keyword evidence="6 7" id="KW-0472">Membrane</keyword>
<accession>A0AA35Y1I1</accession>
<feature type="compositionally biased region" description="Basic and acidic residues" evidence="8">
    <location>
        <begin position="134"/>
        <end position="153"/>
    </location>
</feature>
<protein>
    <submittedName>
        <fullName evidence="11">OmpA family protein</fullName>
    </submittedName>
</protein>
<dbReference type="AlphaFoldDB" id="A0AA35Y1I1"/>
<proteinExistence type="inferred from homology"/>
<dbReference type="InterPro" id="IPR036737">
    <property type="entry name" value="OmpA-like_sf"/>
</dbReference>
<evidence type="ECO:0000256" key="6">
    <source>
        <dbReference type="ARBA" id="ARBA00023136"/>
    </source>
</evidence>
<feature type="compositionally biased region" description="Low complexity" evidence="8">
    <location>
        <begin position="112"/>
        <end position="122"/>
    </location>
</feature>
<keyword evidence="4 9" id="KW-0812">Transmembrane</keyword>
<dbReference type="EMBL" id="CATKSH010000007">
    <property type="protein sequence ID" value="CAI9120647.1"/>
    <property type="molecule type" value="Genomic_DNA"/>
</dbReference>
<feature type="compositionally biased region" description="Low complexity" evidence="8">
    <location>
        <begin position="165"/>
        <end position="174"/>
    </location>
</feature>
<comment type="subcellular location">
    <subcellularLocation>
        <location evidence="1">Cell membrane</location>
        <topology evidence="1">Single-pass membrane protein</topology>
    </subcellularLocation>
</comment>
<evidence type="ECO:0000313" key="12">
    <source>
        <dbReference type="Proteomes" id="UP001176960"/>
    </source>
</evidence>
<evidence type="ECO:0000256" key="3">
    <source>
        <dbReference type="ARBA" id="ARBA00022475"/>
    </source>
</evidence>
<keyword evidence="12" id="KW-1185">Reference proteome</keyword>
<evidence type="ECO:0000256" key="2">
    <source>
        <dbReference type="ARBA" id="ARBA00008914"/>
    </source>
</evidence>
<keyword evidence="5 9" id="KW-1133">Transmembrane helix</keyword>
<dbReference type="SUPFAM" id="SSF103088">
    <property type="entry name" value="OmpA-like"/>
    <property type="match status" value="1"/>
</dbReference>
<dbReference type="InterPro" id="IPR050330">
    <property type="entry name" value="Bact_OuterMem_StrucFunc"/>
</dbReference>
<dbReference type="Pfam" id="PF13677">
    <property type="entry name" value="MotB_plug"/>
    <property type="match status" value="1"/>
</dbReference>
<dbReference type="PROSITE" id="PS51123">
    <property type="entry name" value="OMPA_2"/>
    <property type="match status" value="1"/>
</dbReference>
<evidence type="ECO:0000256" key="1">
    <source>
        <dbReference type="ARBA" id="ARBA00004162"/>
    </source>
</evidence>
<evidence type="ECO:0000256" key="5">
    <source>
        <dbReference type="ARBA" id="ARBA00022989"/>
    </source>
</evidence>
<gene>
    <name evidence="11" type="ORF">LMG32879_001484</name>
</gene>
<dbReference type="Gene3D" id="3.30.1330.60">
    <property type="entry name" value="OmpA-like domain"/>
    <property type="match status" value="1"/>
</dbReference>
<dbReference type="PANTHER" id="PTHR30329:SF21">
    <property type="entry name" value="LIPOPROTEIN YIAD-RELATED"/>
    <property type="match status" value="1"/>
</dbReference>
<dbReference type="Proteomes" id="UP001176960">
    <property type="component" value="Unassembled WGS sequence"/>
</dbReference>
<evidence type="ECO:0000313" key="11">
    <source>
        <dbReference type="EMBL" id="CAI9120647.1"/>
    </source>
</evidence>
<dbReference type="PANTHER" id="PTHR30329">
    <property type="entry name" value="STATOR ELEMENT OF FLAGELLAR MOTOR COMPLEX"/>
    <property type="match status" value="1"/>
</dbReference>
<dbReference type="InterPro" id="IPR025713">
    <property type="entry name" value="MotB-like_N_dom"/>
</dbReference>
<feature type="domain" description="OmpA-like" evidence="10">
    <location>
        <begin position="217"/>
        <end position="335"/>
    </location>
</feature>
<dbReference type="CDD" id="cd07185">
    <property type="entry name" value="OmpA_C-like"/>
    <property type="match status" value="1"/>
</dbReference>
<dbReference type="RefSeq" id="WP_289841324.1">
    <property type="nucleotide sequence ID" value="NZ_CATKSH010000007.1"/>
</dbReference>
<evidence type="ECO:0000259" key="10">
    <source>
        <dbReference type="PROSITE" id="PS51123"/>
    </source>
</evidence>
<evidence type="ECO:0000256" key="8">
    <source>
        <dbReference type="SAM" id="MobiDB-lite"/>
    </source>
</evidence>